<evidence type="ECO:0000259" key="3">
    <source>
        <dbReference type="PROSITE" id="PS50974"/>
    </source>
</evidence>
<accession>A0A382V9Q2</accession>
<dbReference type="Gene3D" id="1.10.288.10">
    <property type="entry name" value="Cobalamin-dependent Methionine Synthase, domain 2"/>
    <property type="match status" value="1"/>
</dbReference>
<dbReference type="InterPro" id="IPR037010">
    <property type="entry name" value="VitB12-dep_Met_synth_activ_sf"/>
</dbReference>
<gene>
    <name evidence="4" type="ORF">METZ01_LOCUS396120</name>
</gene>
<dbReference type="GO" id="GO:0050667">
    <property type="term" value="P:homocysteine metabolic process"/>
    <property type="evidence" value="ECO:0007669"/>
    <property type="project" value="TreeGrafter"/>
</dbReference>
<proteinExistence type="predicted"/>
<dbReference type="GO" id="GO:0008705">
    <property type="term" value="F:methionine synthase activity"/>
    <property type="evidence" value="ECO:0007669"/>
    <property type="project" value="InterPro"/>
</dbReference>
<keyword evidence="2" id="KW-0170">Cobalt</keyword>
<dbReference type="GO" id="GO:0046653">
    <property type="term" value="P:tetrahydrofolate metabolic process"/>
    <property type="evidence" value="ECO:0007669"/>
    <property type="project" value="TreeGrafter"/>
</dbReference>
<dbReference type="AlphaFoldDB" id="A0A382V9Q2"/>
<evidence type="ECO:0000256" key="1">
    <source>
        <dbReference type="ARBA" id="ARBA00022723"/>
    </source>
</evidence>
<feature type="non-terminal residue" evidence="4">
    <location>
        <position position="1"/>
    </location>
</feature>
<dbReference type="PANTHER" id="PTHR45833">
    <property type="entry name" value="METHIONINE SYNTHASE"/>
    <property type="match status" value="1"/>
</dbReference>
<sequence>NLALSDFIGPKDKKIQDYIGAFAVTAGIDMEKKSSEFKKNNDDYGSIMLSAICDRFAEAFAERLHERVRKEFWGYAEDEKLNSQDLISEQYQGIRPAPGYPACPDHSEKSSLFQLLDVEKNTEIKLTENFAMWPAASICGYYFSHPKSSYFGVGKLNKDQVSDYATRKQKSLKYVERWLQPNLNYDPKARG</sequence>
<dbReference type="Gene3D" id="3.10.196.10">
    <property type="entry name" value="Vitamin B12-dependent methionine synthase, activation domain"/>
    <property type="match status" value="1"/>
</dbReference>
<name>A0A382V9Q2_9ZZZZ</name>
<evidence type="ECO:0000313" key="4">
    <source>
        <dbReference type="EMBL" id="SVD43266.1"/>
    </source>
</evidence>
<evidence type="ECO:0000256" key="2">
    <source>
        <dbReference type="ARBA" id="ARBA00023285"/>
    </source>
</evidence>
<feature type="domain" description="AdoMet activation" evidence="3">
    <location>
        <begin position="1"/>
        <end position="188"/>
    </location>
</feature>
<dbReference type="GO" id="GO:0005829">
    <property type="term" value="C:cytosol"/>
    <property type="evidence" value="ECO:0007669"/>
    <property type="project" value="TreeGrafter"/>
</dbReference>
<reference evidence="4" key="1">
    <citation type="submission" date="2018-05" db="EMBL/GenBank/DDBJ databases">
        <authorList>
            <person name="Lanie J.A."/>
            <person name="Ng W.-L."/>
            <person name="Kazmierczak K.M."/>
            <person name="Andrzejewski T.M."/>
            <person name="Davidsen T.M."/>
            <person name="Wayne K.J."/>
            <person name="Tettelin H."/>
            <person name="Glass J.I."/>
            <person name="Rusch D."/>
            <person name="Podicherti R."/>
            <person name="Tsui H.-C.T."/>
            <person name="Winkler M.E."/>
        </authorList>
    </citation>
    <scope>NUCLEOTIDE SEQUENCE</scope>
</reference>
<dbReference type="Pfam" id="PF02965">
    <property type="entry name" value="Met_synt_B12"/>
    <property type="match status" value="1"/>
</dbReference>
<organism evidence="4">
    <name type="scientific">marine metagenome</name>
    <dbReference type="NCBI Taxonomy" id="408172"/>
    <lineage>
        <taxon>unclassified sequences</taxon>
        <taxon>metagenomes</taxon>
        <taxon>ecological metagenomes</taxon>
    </lineage>
</organism>
<protein>
    <recommendedName>
        <fullName evidence="3">AdoMet activation domain-containing protein</fullName>
    </recommendedName>
</protein>
<dbReference type="SUPFAM" id="SSF56507">
    <property type="entry name" value="Methionine synthase activation domain-like"/>
    <property type="match status" value="1"/>
</dbReference>
<dbReference type="InterPro" id="IPR050554">
    <property type="entry name" value="Met_Synthase/Corrinoid"/>
</dbReference>
<dbReference type="GO" id="GO:0046872">
    <property type="term" value="F:metal ion binding"/>
    <property type="evidence" value="ECO:0007669"/>
    <property type="project" value="UniProtKB-KW"/>
</dbReference>
<keyword evidence="1" id="KW-0479">Metal-binding</keyword>
<dbReference type="PROSITE" id="PS50974">
    <property type="entry name" value="ADOMET_ACTIVATION"/>
    <property type="match status" value="1"/>
</dbReference>
<dbReference type="InterPro" id="IPR004223">
    <property type="entry name" value="VitB12-dep_Met_synth_activ_dom"/>
</dbReference>
<dbReference type="EMBL" id="UINC01150301">
    <property type="protein sequence ID" value="SVD43266.1"/>
    <property type="molecule type" value="Genomic_DNA"/>
</dbReference>
<dbReference type="PANTHER" id="PTHR45833:SF1">
    <property type="entry name" value="METHIONINE SYNTHASE"/>
    <property type="match status" value="1"/>
</dbReference>